<organism evidence="2 3">
    <name type="scientific">SAR86 cluster bacterium</name>
    <dbReference type="NCBI Taxonomy" id="2030880"/>
    <lineage>
        <taxon>Bacteria</taxon>
        <taxon>Pseudomonadati</taxon>
        <taxon>Pseudomonadota</taxon>
        <taxon>Gammaproteobacteria</taxon>
        <taxon>SAR86 cluster</taxon>
    </lineage>
</organism>
<dbReference type="InterPro" id="IPR013149">
    <property type="entry name" value="ADH-like_C"/>
</dbReference>
<name>A0A520MYW2_9GAMM</name>
<dbReference type="SUPFAM" id="SSF51735">
    <property type="entry name" value="NAD(P)-binding Rossmann-fold domains"/>
    <property type="match status" value="1"/>
</dbReference>
<evidence type="ECO:0000313" key="2">
    <source>
        <dbReference type="EMBL" id="RZO26420.1"/>
    </source>
</evidence>
<gene>
    <name evidence="2" type="ORF">EVA92_02685</name>
</gene>
<dbReference type="InterPro" id="IPR011032">
    <property type="entry name" value="GroES-like_sf"/>
</dbReference>
<dbReference type="EMBL" id="SHBE01000004">
    <property type="protein sequence ID" value="RZO26420.1"/>
    <property type="molecule type" value="Genomic_DNA"/>
</dbReference>
<dbReference type="CDD" id="cd08241">
    <property type="entry name" value="QOR1"/>
    <property type="match status" value="1"/>
</dbReference>
<protein>
    <submittedName>
        <fullName evidence="2">NADPH:quinone oxidoreductase family protein</fullName>
    </submittedName>
</protein>
<dbReference type="Gene3D" id="3.90.180.10">
    <property type="entry name" value="Medium-chain alcohol dehydrogenases, catalytic domain"/>
    <property type="match status" value="1"/>
</dbReference>
<dbReference type="InterPro" id="IPR013154">
    <property type="entry name" value="ADH-like_N"/>
</dbReference>
<dbReference type="InterPro" id="IPR036291">
    <property type="entry name" value="NAD(P)-bd_dom_sf"/>
</dbReference>
<dbReference type="Pfam" id="PF00107">
    <property type="entry name" value="ADH_zinc_N"/>
    <property type="match status" value="1"/>
</dbReference>
<dbReference type="AlphaFoldDB" id="A0A520MYW2"/>
<dbReference type="InterPro" id="IPR020843">
    <property type="entry name" value="ER"/>
</dbReference>
<dbReference type="SUPFAM" id="SSF50129">
    <property type="entry name" value="GroES-like"/>
    <property type="match status" value="1"/>
</dbReference>
<proteinExistence type="predicted"/>
<dbReference type="SMART" id="SM00829">
    <property type="entry name" value="PKS_ER"/>
    <property type="match status" value="1"/>
</dbReference>
<comment type="caution">
    <text evidence="2">The sequence shown here is derived from an EMBL/GenBank/DDBJ whole genome shotgun (WGS) entry which is preliminary data.</text>
</comment>
<feature type="domain" description="Enoyl reductase (ER)" evidence="1">
    <location>
        <begin position="10"/>
        <end position="330"/>
    </location>
</feature>
<accession>A0A520MYW2</accession>
<dbReference type="Gene3D" id="3.40.50.720">
    <property type="entry name" value="NAD(P)-binding Rossmann-like Domain"/>
    <property type="match status" value="1"/>
</dbReference>
<sequence length="334" mass="35922">MKKIVCKEFGPVDDLVWEEGNSLEPQPNEVVIEIKSAALNFPDYLIVQGLYQIKPPLPFVPGNEGAGVIKKIGDDVVSHKVGDRVYFMSGIGAFAEEISLDQNQVFKMENEMAFDVAASYQLAYGTSFHALVQRANIASGDEVLVLGGSGGVGLAAIDIAKAFGARVIAAVSTNEKSKICTEYGADEVIIYGSEKLNKDQQKSFSSDLKALSHKGGFDIVYDPIGDCFSEPAFRSIGWGGKYLVVGFAAGEIPKLPLNLALLKGASIVGVFWGTFAALDPQTNQKNIQTLNEMVADGRIKPLISKTYPMENAIEAIKLIGNRGVTGKVVLNNNR</sequence>
<dbReference type="GO" id="GO:0016491">
    <property type="term" value="F:oxidoreductase activity"/>
    <property type="evidence" value="ECO:0007669"/>
    <property type="project" value="InterPro"/>
</dbReference>
<dbReference type="InterPro" id="IPR051397">
    <property type="entry name" value="Zn-ADH-like_protein"/>
</dbReference>
<evidence type="ECO:0000313" key="3">
    <source>
        <dbReference type="Proteomes" id="UP000315825"/>
    </source>
</evidence>
<dbReference type="Proteomes" id="UP000315825">
    <property type="component" value="Unassembled WGS sequence"/>
</dbReference>
<evidence type="ECO:0000259" key="1">
    <source>
        <dbReference type="SMART" id="SM00829"/>
    </source>
</evidence>
<dbReference type="PANTHER" id="PTHR43677:SF4">
    <property type="entry name" value="QUINONE OXIDOREDUCTASE-LIKE PROTEIN 2"/>
    <property type="match status" value="1"/>
</dbReference>
<dbReference type="PANTHER" id="PTHR43677">
    <property type="entry name" value="SHORT-CHAIN DEHYDROGENASE/REDUCTASE"/>
    <property type="match status" value="1"/>
</dbReference>
<reference evidence="2 3" key="1">
    <citation type="submission" date="2019-02" db="EMBL/GenBank/DDBJ databases">
        <title>Prokaryotic population dynamics and viral predation in marine succession experiment using metagenomics: the confinement effect.</title>
        <authorList>
            <person name="Haro-Moreno J.M."/>
            <person name="Rodriguez-Valera F."/>
            <person name="Lopez-Perez M."/>
        </authorList>
    </citation>
    <scope>NUCLEOTIDE SEQUENCE [LARGE SCALE GENOMIC DNA]</scope>
    <source>
        <strain evidence="2">MED-G159</strain>
    </source>
</reference>
<dbReference type="Pfam" id="PF08240">
    <property type="entry name" value="ADH_N"/>
    <property type="match status" value="1"/>
</dbReference>